<dbReference type="Ensembl" id="ENSCMIT00000025068.1">
    <property type="protein sequence ID" value="ENSCMIP00000024659.1"/>
    <property type="gene ID" value="ENSCMIG00000010825.1"/>
</dbReference>
<evidence type="ECO:0000256" key="3">
    <source>
        <dbReference type="ARBA" id="ARBA00022723"/>
    </source>
</evidence>
<dbReference type="FunFam" id="1.10.640.10:FF:000001">
    <property type="entry name" value="Peroxidasin homolog"/>
    <property type="match status" value="1"/>
</dbReference>
<dbReference type="InterPro" id="IPR035976">
    <property type="entry name" value="Sushi/SCR/CCP_sf"/>
</dbReference>
<reference evidence="16" key="3">
    <citation type="journal article" date="2014" name="Nature">
        <title>Elephant shark genome provides unique insights into gnathostome evolution.</title>
        <authorList>
            <consortium name="International Elephant Shark Genome Sequencing Consortium"/>
            <person name="Venkatesh B."/>
            <person name="Lee A.P."/>
            <person name="Ravi V."/>
            <person name="Maurya A.K."/>
            <person name="Lian M.M."/>
            <person name="Swann J.B."/>
            <person name="Ohta Y."/>
            <person name="Flajnik M.F."/>
            <person name="Sutoh Y."/>
            <person name="Kasahara M."/>
            <person name="Hoon S."/>
            <person name="Gangu V."/>
            <person name="Roy S.W."/>
            <person name="Irimia M."/>
            <person name="Korzh V."/>
            <person name="Kondrychyn I."/>
            <person name="Lim Z.W."/>
            <person name="Tay B.H."/>
            <person name="Tohari S."/>
            <person name="Kong K.W."/>
            <person name="Ho S."/>
            <person name="Lorente-Galdos B."/>
            <person name="Quilez J."/>
            <person name="Marques-Bonet T."/>
            <person name="Raney B.J."/>
            <person name="Ingham P.W."/>
            <person name="Tay A."/>
            <person name="Hillier L.W."/>
            <person name="Minx P."/>
            <person name="Boehm T."/>
            <person name="Wilson R.K."/>
            <person name="Brenner S."/>
            <person name="Warren W.C."/>
        </authorList>
    </citation>
    <scope>NUCLEOTIDE SEQUENCE [LARGE SCALE GENOMIC DNA]</scope>
</reference>
<gene>
    <name evidence="15" type="primary">mpx</name>
</gene>
<dbReference type="SUPFAM" id="SSF49842">
    <property type="entry name" value="TNF-like"/>
    <property type="match status" value="1"/>
</dbReference>
<dbReference type="Proteomes" id="UP000314986">
    <property type="component" value="Unassembled WGS sequence"/>
</dbReference>
<dbReference type="Pfam" id="PF00386">
    <property type="entry name" value="C1q"/>
    <property type="match status" value="1"/>
</dbReference>
<dbReference type="AlphaFoldDB" id="A0A4W3I405"/>
<keyword evidence="4 12" id="KW-0732">Signal</keyword>
<feature type="disulfide bond" evidence="10">
    <location>
        <begin position="760"/>
        <end position="787"/>
    </location>
</feature>
<feature type="domain" description="Sushi" evidence="14">
    <location>
        <begin position="716"/>
        <end position="789"/>
    </location>
</feature>
<dbReference type="PRINTS" id="PR00007">
    <property type="entry name" value="COMPLEMNTC1Q"/>
</dbReference>
<keyword evidence="16" id="KW-1185">Reference proteome</keyword>
<dbReference type="Pfam" id="PF03098">
    <property type="entry name" value="An_peroxidase"/>
    <property type="match status" value="1"/>
</dbReference>
<organism evidence="15 16">
    <name type="scientific">Callorhinchus milii</name>
    <name type="common">Ghost shark</name>
    <dbReference type="NCBI Taxonomy" id="7868"/>
    <lineage>
        <taxon>Eukaryota</taxon>
        <taxon>Metazoa</taxon>
        <taxon>Chordata</taxon>
        <taxon>Craniata</taxon>
        <taxon>Vertebrata</taxon>
        <taxon>Chondrichthyes</taxon>
        <taxon>Holocephali</taxon>
        <taxon>Chimaeriformes</taxon>
        <taxon>Callorhinchidae</taxon>
        <taxon>Callorhinchus</taxon>
    </lineage>
</organism>
<dbReference type="InterPro" id="IPR000436">
    <property type="entry name" value="Sushi_SCR_CCP_dom"/>
</dbReference>
<evidence type="ECO:0000256" key="2">
    <source>
        <dbReference type="ARBA" id="ARBA00022617"/>
    </source>
</evidence>
<proteinExistence type="inferred from homology"/>
<dbReference type="SUPFAM" id="SSF57535">
    <property type="entry name" value="Complement control module/SCR domain"/>
    <property type="match status" value="1"/>
</dbReference>
<keyword evidence="3 9" id="KW-0479">Metal-binding</keyword>
<name>A0A4W3I405_CALMI</name>
<dbReference type="GO" id="GO:0006979">
    <property type="term" value="P:response to oxidative stress"/>
    <property type="evidence" value="ECO:0007669"/>
    <property type="project" value="InterPro"/>
</dbReference>
<evidence type="ECO:0000256" key="7">
    <source>
        <dbReference type="ARBA" id="ARBA00023157"/>
    </source>
</evidence>
<feature type="chain" id="PRO_5021290211" evidence="12">
    <location>
        <begin position="20"/>
        <end position="954"/>
    </location>
</feature>
<feature type="region of interest" description="Disordered" evidence="11">
    <location>
        <begin position="792"/>
        <end position="821"/>
    </location>
</feature>
<reference evidence="15" key="5">
    <citation type="submission" date="2025-09" db="UniProtKB">
        <authorList>
            <consortium name="Ensembl"/>
        </authorList>
    </citation>
    <scope>IDENTIFICATION</scope>
</reference>
<dbReference type="PANTHER" id="PTHR11475">
    <property type="entry name" value="OXIDASE/PEROXIDASE"/>
    <property type="match status" value="1"/>
</dbReference>
<evidence type="ECO:0000256" key="10">
    <source>
        <dbReference type="PROSITE-ProRule" id="PRU00302"/>
    </source>
</evidence>
<evidence type="ECO:0000256" key="5">
    <source>
        <dbReference type="ARBA" id="ARBA00023002"/>
    </source>
</evidence>
<feature type="compositionally biased region" description="Low complexity" evidence="11">
    <location>
        <begin position="802"/>
        <end position="812"/>
    </location>
</feature>
<evidence type="ECO:0000256" key="4">
    <source>
        <dbReference type="ARBA" id="ARBA00022729"/>
    </source>
</evidence>
<dbReference type="SMART" id="SM00110">
    <property type="entry name" value="C1Q"/>
    <property type="match status" value="1"/>
</dbReference>
<dbReference type="PROSITE" id="PS50923">
    <property type="entry name" value="SUSHI"/>
    <property type="match status" value="1"/>
</dbReference>
<protein>
    <submittedName>
        <fullName evidence="15">Myeloid-specific peroxidase</fullName>
    </submittedName>
</protein>
<dbReference type="PANTHER" id="PTHR11475:SF63">
    <property type="entry name" value="EOSINOPHIL PEROXIDASE"/>
    <property type="match status" value="1"/>
</dbReference>
<keyword evidence="2 9" id="KW-0349">Heme</keyword>
<dbReference type="GO" id="GO:0004601">
    <property type="term" value="F:peroxidase activity"/>
    <property type="evidence" value="ECO:0007669"/>
    <property type="project" value="InterPro"/>
</dbReference>
<dbReference type="SUPFAM" id="SSF48113">
    <property type="entry name" value="Heme-dependent peroxidases"/>
    <property type="match status" value="1"/>
</dbReference>
<comment type="similarity">
    <text evidence="8">Belongs to the peroxidase family. XPO subfamily.</text>
</comment>
<dbReference type="CDD" id="cd00033">
    <property type="entry name" value="CCP"/>
    <property type="match status" value="1"/>
</dbReference>
<dbReference type="Gene3D" id="2.10.70.10">
    <property type="entry name" value="Complement Module, domain 1"/>
    <property type="match status" value="1"/>
</dbReference>
<dbReference type="InterPro" id="IPR008983">
    <property type="entry name" value="Tumour_necrosis_fac-like_dom"/>
</dbReference>
<feature type="signal peptide" evidence="12">
    <location>
        <begin position="1"/>
        <end position="19"/>
    </location>
</feature>
<dbReference type="GO" id="GO:0005615">
    <property type="term" value="C:extracellular space"/>
    <property type="evidence" value="ECO:0007669"/>
    <property type="project" value="TreeGrafter"/>
</dbReference>
<evidence type="ECO:0000259" key="13">
    <source>
        <dbReference type="PROSITE" id="PS50871"/>
    </source>
</evidence>
<evidence type="ECO:0000256" key="6">
    <source>
        <dbReference type="ARBA" id="ARBA00023004"/>
    </source>
</evidence>
<reference evidence="16" key="2">
    <citation type="journal article" date="2007" name="PLoS Biol.">
        <title>Survey sequencing and comparative analysis of the elephant shark (Callorhinchus milii) genome.</title>
        <authorList>
            <person name="Venkatesh B."/>
            <person name="Kirkness E.F."/>
            <person name="Loh Y.H."/>
            <person name="Halpern A.L."/>
            <person name="Lee A.P."/>
            <person name="Johnson J."/>
            <person name="Dandona N."/>
            <person name="Viswanathan L.D."/>
            <person name="Tay A."/>
            <person name="Venter J.C."/>
            <person name="Strausberg R.L."/>
            <person name="Brenner S."/>
        </authorList>
    </citation>
    <scope>NUCLEOTIDE SEQUENCE [LARGE SCALE GENOMIC DNA]</scope>
</reference>
<dbReference type="KEGG" id="cmk:103180492"/>
<evidence type="ECO:0000256" key="11">
    <source>
        <dbReference type="SAM" id="MobiDB-lite"/>
    </source>
</evidence>
<dbReference type="GO" id="GO:0020037">
    <property type="term" value="F:heme binding"/>
    <property type="evidence" value="ECO:0007669"/>
    <property type="project" value="InterPro"/>
</dbReference>
<dbReference type="GO" id="GO:0046872">
    <property type="term" value="F:metal ion binding"/>
    <property type="evidence" value="ECO:0007669"/>
    <property type="project" value="UniProtKB-KW"/>
</dbReference>
<keyword evidence="6 9" id="KW-0408">Iron</keyword>
<dbReference type="InParanoid" id="A0A4W3I405"/>
<evidence type="ECO:0000256" key="12">
    <source>
        <dbReference type="SAM" id="SignalP"/>
    </source>
</evidence>
<sequence>MTPVWLLGVMLIGFFQTLAERVPPESERLLGTPFMKKAIQEAIEWVDRSYKSTRENHREKLRKQSLTPSDLLLFFKQPTADTRRVVRAAEYTETALNLIQKKVHQIHRRSLNATDLLSQADLDTIAKITGCAATRLTPKCEDDCWSNKYRTFSAECNNKNNPRLGSSNTPLARWLPPRYEDGVSLPLGWTPGKLHSGFPLPLVREVSNSILKIHNNEVISDDTASHILVQWGQWIDHDMTLNPLSGSLETFNDGIRCENTCVQQSPCFPIKIPPNDTRIPDTNTCMPFYRSAPACGSGKLGTLFGDVNTREQINALTSFLDMSEVYGSTDCIANKLRNLSNELGLLAVNKEFTDKKLEHLPFNTISTNLCGRQEESCAIDKTKTPCFISGDVRVNEQLGLLAFHTLFLREHNRLARELKKLNPHWSGETVYQEARKIMGAFQEIIIYRDYIPRVIGEQEMEKHISNYNGYDETIDPRIANVFATAAFRFGHLSIQPTLFRFDENYQSDPTNGNLMLHKAFFTPWRAIKEGGIDPILRGMMGNPAKRQIAGKMMPDELRENLFKLTSHLSLDLGSLNLQRSRDHGMPGYNAWRRFCGLSAPRNVIELTQIVKSMDLAKKLLSLYGTPENIDVWLGGISESFVQGGRVGPLFACIIGKQFKKLRDGDRFWWENENVFTEPQKLALTSVSLSRIVCDNSNIKTLPPDAFNYAPNRQGHVTCDQLKRVDLSAWREDVEVTPCGSVPVIAHGFFSLCMSSVRYTCASGFQIAGGDTITCLGNGNWDSAPPICKDDPEHVYGENSNDSTTSTGSSYGTGVVGPPGPKGDMGPPGLLKKSAFSAQLATDNVTPNTAIPFVTVIYNDNTGFNPATGIFTCQTAGVYSFSYNIEVHRRASIILKKNGNTIITSRIEDRSRANVMSGNIILSLAAEDKVWLEAPETGEMIHNLSFFMGFLIYTL</sequence>
<reference evidence="16" key="1">
    <citation type="journal article" date="2006" name="Science">
        <title>Ancient noncoding elements conserved in the human genome.</title>
        <authorList>
            <person name="Venkatesh B."/>
            <person name="Kirkness E.F."/>
            <person name="Loh Y.H."/>
            <person name="Halpern A.L."/>
            <person name="Lee A.P."/>
            <person name="Johnson J."/>
            <person name="Dandona N."/>
            <person name="Viswanathan L.D."/>
            <person name="Tay A."/>
            <person name="Venter J.C."/>
            <person name="Strausberg R.L."/>
            <person name="Brenner S."/>
        </authorList>
    </citation>
    <scope>NUCLEOTIDE SEQUENCE [LARGE SCALE GENOMIC DNA]</scope>
</reference>
<dbReference type="InterPro" id="IPR010255">
    <property type="entry name" value="Haem_peroxidase_sf"/>
</dbReference>
<evidence type="ECO:0000256" key="9">
    <source>
        <dbReference type="PIRSR" id="PIRSR619791-2"/>
    </source>
</evidence>
<dbReference type="Pfam" id="PF00084">
    <property type="entry name" value="Sushi"/>
    <property type="match status" value="1"/>
</dbReference>
<evidence type="ECO:0000313" key="16">
    <source>
        <dbReference type="Proteomes" id="UP000314986"/>
    </source>
</evidence>
<evidence type="ECO:0000313" key="15">
    <source>
        <dbReference type="Ensembl" id="ENSCMIP00000024659.1"/>
    </source>
</evidence>
<dbReference type="GeneID" id="103180492"/>
<reference evidence="15" key="4">
    <citation type="submission" date="2025-08" db="UniProtKB">
        <authorList>
            <consortium name="Ensembl"/>
        </authorList>
    </citation>
    <scope>IDENTIFICATION</scope>
</reference>
<comment type="caution">
    <text evidence="10">Lacks conserved residue(s) required for the propagation of feature annotation.</text>
</comment>
<dbReference type="InterPro" id="IPR001073">
    <property type="entry name" value="C1q_dom"/>
</dbReference>
<dbReference type="PROSITE" id="PS50292">
    <property type="entry name" value="PEROXIDASE_3"/>
    <property type="match status" value="1"/>
</dbReference>
<evidence type="ECO:0000256" key="8">
    <source>
        <dbReference type="ARBA" id="ARBA00061342"/>
    </source>
</evidence>
<keyword evidence="7 10" id="KW-1015">Disulfide bond</keyword>
<dbReference type="Gene3D" id="2.60.120.40">
    <property type="match status" value="1"/>
</dbReference>
<dbReference type="OrthoDB" id="823504at2759"/>
<dbReference type="PROSITE" id="PS50871">
    <property type="entry name" value="C1Q"/>
    <property type="match status" value="1"/>
</dbReference>
<comment type="cofactor">
    <cofactor evidence="1">
        <name>heme b</name>
        <dbReference type="ChEBI" id="CHEBI:60344"/>
    </cofactor>
</comment>
<evidence type="ECO:0000256" key="1">
    <source>
        <dbReference type="ARBA" id="ARBA00001970"/>
    </source>
</evidence>
<feature type="binding site" description="axial binding residue" evidence="9">
    <location>
        <position position="491"/>
    </location>
    <ligand>
        <name>heme b</name>
        <dbReference type="ChEBI" id="CHEBI:60344"/>
    </ligand>
    <ligandPart>
        <name>Fe</name>
        <dbReference type="ChEBI" id="CHEBI:18248"/>
    </ligandPart>
</feature>
<feature type="domain" description="C1q" evidence="13">
    <location>
        <begin position="828"/>
        <end position="954"/>
    </location>
</feature>
<keyword evidence="5" id="KW-0560">Oxidoreductase</keyword>
<dbReference type="InterPro" id="IPR037120">
    <property type="entry name" value="Haem_peroxidase_sf_animal"/>
</dbReference>
<evidence type="ECO:0000259" key="14">
    <source>
        <dbReference type="PROSITE" id="PS50923"/>
    </source>
</evidence>
<dbReference type="SMART" id="SM00032">
    <property type="entry name" value="CCP"/>
    <property type="match status" value="1"/>
</dbReference>
<dbReference type="PRINTS" id="PR00457">
    <property type="entry name" value="ANPEROXIDASE"/>
</dbReference>
<dbReference type="Gene3D" id="1.10.640.10">
    <property type="entry name" value="Haem peroxidase domain superfamily, animal type"/>
    <property type="match status" value="1"/>
</dbReference>
<accession>A0A4W3I405</accession>
<dbReference type="GeneTree" id="ENSGT00940000156009"/>
<keyword evidence="10" id="KW-0768">Sushi</keyword>
<dbReference type="InterPro" id="IPR019791">
    <property type="entry name" value="Haem_peroxidase_animal"/>
</dbReference>